<evidence type="ECO:0000313" key="2">
    <source>
        <dbReference type="EMBL" id="AXA68183.1"/>
    </source>
</evidence>
<feature type="compositionally biased region" description="Basic and acidic residues" evidence="1">
    <location>
        <begin position="55"/>
        <end position="65"/>
    </location>
</feature>
<sequence>MSGSVVIADVGGLMRFAGLVTLASNERGILSFIPAEKITHHLDEMMRMELAGIVKPEDSGSRDGSVDEGSGDA</sequence>
<reference evidence="2 3" key="1">
    <citation type="submission" date="2017-06" db="EMBL/GenBank/DDBJ databases">
        <title>Evolution towards high GC content and high-temperature stress adaptation in endophytic Pseudomonas oryzihabitans impacted its plant-growth promoting traits.</title>
        <authorList>
            <person name="Nascimento F.X."/>
        </authorList>
    </citation>
    <scope>NUCLEOTIDE SEQUENCE [LARGE SCALE GENOMIC DNA]</scope>
    <source>
        <strain evidence="2 3">MS8</strain>
    </source>
</reference>
<gene>
    <name evidence="2" type="ORF">CE139_21065</name>
</gene>
<evidence type="ECO:0000256" key="1">
    <source>
        <dbReference type="SAM" id="MobiDB-lite"/>
    </source>
</evidence>
<protein>
    <submittedName>
        <fullName evidence="2">Uncharacterized protein</fullName>
    </submittedName>
</protein>
<name>A0A2Z5ACY5_9PSED</name>
<dbReference type="Proteomes" id="UP000250579">
    <property type="component" value="Chromosome"/>
</dbReference>
<accession>A0A2Z5ACY5</accession>
<feature type="region of interest" description="Disordered" evidence="1">
    <location>
        <begin position="54"/>
        <end position="73"/>
    </location>
</feature>
<dbReference type="RefSeq" id="WP_208692196.1">
    <property type="nucleotide sequence ID" value="NZ_CP022198.1"/>
</dbReference>
<evidence type="ECO:0000313" key="3">
    <source>
        <dbReference type="Proteomes" id="UP000250579"/>
    </source>
</evidence>
<proteinExistence type="predicted"/>
<dbReference type="EMBL" id="CP022198">
    <property type="protein sequence ID" value="AXA68183.1"/>
    <property type="molecule type" value="Genomic_DNA"/>
</dbReference>
<organism evidence="2 3">
    <name type="scientific">Pseudomonas oryzihabitans</name>
    <dbReference type="NCBI Taxonomy" id="47885"/>
    <lineage>
        <taxon>Bacteria</taxon>
        <taxon>Pseudomonadati</taxon>
        <taxon>Pseudomonadota</taxon>
        <taxon>Gammaproteobacteria</taxon>
        <taxon>Pseudomonadales</taxon>
        <taxon>Pseudomonadaceae</taxon>
        <taxon>Pseudomonas</taxon>
    </lineage>
</organism>
<dbReference type="AlphaFoldDB" id="A0A2Z5ACY5"/>